<dbReference type="AlphaFoldDB" id="A0A918MYP9"/>
<dbReference type="PANTHER" id="PTHR21367:SF1">
    <property type="entry name" value="ARGINYL-TRNA--PROTEIN TRANSFERASE 1"/>
    <property type="match status" value="1"/>
</dbReference>
<feature type="domain" description="N-end aminoacyl transferase N-terminal" evidence="5">
    <location>
        <begin position="10"/>
        <end position="79"/>
    </location>
</feature>
<evidence type="ECO:0000256" key="4">
    <source>
        <dbReference type="HAMAP-Rule" id="MF_00689"/>
    </source>
</evidence>
<dbReference type="PIRSF" id="PIRSF037208">
    <property type="entry name" value="ATE_pro_prd"/>
    <property type="match status" value="1"/>
</dbReference>
<keyword evidence="2 4" id="KW-0808">Transferase</keyword>
<reference evidence="7" key="2">
    <citation type="submission" date="2020-09" db="EMBL/GenBank/DDBJ databases">
        <authorList>
            <person name="Sun Q."/>
            <person name="Kim S."/>
        </authorList>
    </citation>
    <scope>NUCLEOTIDE SEQUENCE</scope>
    <source>
        <strain evidence="7">KCTC 22164</strain>
    </source>
</reference>
<dbReference type="Pfam" id="PF04377">
    <property type="entry name" value="ATE_C"/>
    <property type="match status" value="1"/>
</dbReference>
<dbReference type="Proteomes" id="UP000631300">
    <property type="component" value="Unassembled WGS sequence"/>
</dbReference>
<dbReference type="EC" id="2.3.2.29" evidence="4"/>
<dbReference type="NCBIfam" id="NF002346">
    <property type="entry name" value="PRK01305.2-3"/>
    <property type="match status" value="1"/>
</dbReference>
<protein>
    <recommendedName>
        <fullName evidence="4">Aspartate/glutamate leucyltransferase</fullName>
        <ecNumber evidence="4">2.3.2.29</ecNumber>
    </recommendedName>
</protein>
<evidence type="ECO:0000313" key="8">
    <source>
        <dbReference type="Proteomes" id="UP000631300"/>
    </source>
</evidence>
<dbReference type="NCBIfam" id="NF002345">
    <property type="entry name" value="PRK01305.2-2"/>
    <property type="match status" value="1"/>
</dbReference>
<dbReference type="InterPro" id="IPR007471">
    <property type="entry name" value="N-end_Aminoacyl_Trfase_N"/>
</dbReference>
<dbReference type="EMBL" id="BMXP01000006">
    <property type="protein sequence ID" value="GGW89060.1"/>
    <property type="molecule type" value="Genomic_DNA"/>
</dbReference>
<comment type="catalytic activity">
    <reaction evidence="4">
        <text>N-terminal L-glutamyl-[protein] + L-leucyl-tRNA(Leu) = N-terminal L-leucyl-L-glutamyl-[protein] + tRNA(Leu) + H(+)</text>
        <dbReference type="Rhea" id="RHEA:50412"/>
        <dbReference type="Rhea" id="RHEA-COMP:9613"/>
        <dbReference type="Rhea" id="RHEA-COMP:9622"/>
        <dbReference type="Rhea" id="RHEA-COMP:12664"/>
        <dbReference type="Rhea" id="RHEA-COMP:12668"/>
        <dbReference type="ChEBI" id="CHEBI:15378"/>
        <dbReference type="ChEBI" id="CHEBI:64721"/>
        <dbReference type="ChEBI" id="CHEBI:78442"/>
        <dbReference type="ChEBI" id="CHEBI:78494"/>
        <dbReference type="ChEBI" id="CHEBI:133041"/>
        <dbReference type="EC" id="2.3.2.29"/>
    </reaction>
</comment>
<dbReference type="GO" id="GO:0008914">
    <property type="term" value="F:leucyl-tRNA--protein transferase activity"/>
    <property type="evidence" value="ECO:0007669"/>
    <property type="project" value="UniProtKB-UniRule"/>
</dbReference>
<evidence type="ECO:0000259" key="5">
    <source>
        <dbReference type="Pfam" id="PF04376"/>
    </source>
</evidence>
<comment type="function">
    <text evidence="4">Functions in the N-end rule pathway of protein degradation where it conjugates Leu from its aminoacyl-tRNA to the N-termini of proteins containing an N-terminal aspartate or glutamate.</text>
</comment>
<evidence type="ECO:0000259" key="6">
    <source>
        <dbReference type="Pfam" id="PF04377"/>
    </source>
</evidence>
<dbReference type="NCBIfam" id="NF002342">
    <property type="entry name" value="PRK01305.1-3"/>
    <property type="match status" value="1"/>
</dbReference>
<gene>
    <name evidence="7" type="primary">ate</name>
    <name evidence="4" type="synonym">bpt</name>
    <name evidence="7" type="ORF">GCM10007391_24060</name>
</gene>
<keyword evidence="1 4" id="KW-0963">Cytoplasm</keyword>
<evidence type="ECO:0000256" key="2">
    <source>
        <dbReference type="ARBA" id="ARBA00022679"/>
    </source>
</evidence>
<dbReference type="InterPro" id="IPR030700">
    <property type="entry name" value="N-end_Aminoacyl_Trfase"/>
</dbReference>
<accession>A0A918MYP9</accession>
<comment type="subcellular location">
    <subcellularLocation>
        <location evidence="4">Cytoplasm</location>
    </subcellularLocation>
</comment>
<keyword evidence="8" id="KW-1185">Reference proteome</keyword>
<dbReference type="SUPFAM" id="SSF55729">
    <property type="entry name" value="Acyl-CoA N-acyltransferases (Nat)"/>
    <property type="match status" value="1"/>
</dbReference>
<dbReference type="PANTHER" id="PTHR21367">
    <property type="entry name" value="ARGININE-TRNA-PROTEIN TRANSFERASE 1"/>
    <property type="match status" value="1"/>
</dbReference>
<evidence type="ECO:0000256" key="3">
    <source>
        <dbReference type="ARBA" id="ARBA00023315"/>
    </source>
</evidence>
<organism evidence="7 8">
    <name type="scientific">Alteromonas halophila</name>
    <dbReference type="NCBI Taxonomy" id="516698"/>
    <lineage>
        <taxon>Bacteria</taxon>
        <taxon>Pseudomonadati</taxon>
        <taxon>Pseudomonadota</taxon>
        <taxon>Gammaproteobacteria</taxon>
        <taxon>Alteromonadales</taxon>
        <taxon>Alteromonadaceae</taxon>
        <taxon>Alteromonas/Salinimonas group</taxon>
        <taxon>Alteromonas</taxon>
    </lineage>
</organism>
<dbReference type="GO" id="GO:0071596">
    <property type="term" value="P:ubiquitin-dependent protein catabolic process via the N-end rule pathway"/>
    <property type="evidence" value="ECO:0007669"/>
    <property type="project" value="InterPro"/>
</dbReference>
<dbReference type="InterPro" id="IPR017138">
    <property type="entry name" value="Asp_Glu_LeuTrfase"/>
</dbReference>
<dbReference type="InterPro" id="IPR016181">
    <property type="entry name" value="Acyl_CoA_acyltransferase"/>
</dbReference>
<dbReference type="RefSeq" id="WP_229805121.1">
    <property type="nucleotide sequence ID" value="NZ_BMXP01000006.1"/>
</dbReference>
<sequence length="247" mass="29288">MKFGITQSFSCSYLPDEQEQLLVFAGQTEHLPWRYGQLIQLGFRRSGEQVYRPHCPSCQACQSVRVPVREFRYSRSQKRLHNRNKHFSRLLNTQIRDSYYPLYERYINARHKDGAMYPPSRSQFDNFIHCQWKPPLFLEAWHDDKLIAVAVTDSIDIGEEQHALSALYTFFDPDYEAHSIGTWMILSQVETARELKRDYLYLGYQVDGCQKMAYKQKFQPFESFINNKWQRFDKKSAVNLYTPPDIG</sequence>
<evidence type="ECO:0000313" key="7">
    <source>
        <dbReference type="EMBL" id="GGW89060.1"/>
    </source>
</evidence>
<dbReference type="GO" id="GO:0004057">
    <property type="term" value="F:arginyl-tRNA--protein transferase activity"/>
    <property type="evidence" value="ECO:0007669"/>
    <property type="project" value="InterPro"/>
</dbReference>
<name>A0A918MYP9_9ALTE</name>
<proteinExistence type="inferred from homology"/>
<comment type="catalytic activity">
    <reaction evidence="4">
        <text>N-terminal L-aspartyl-[protein] + L-leucyl-tRNA(Leu) = N-terminal L-leucyl-L-aspartyl-[protein] + tRNA(Leu) + H(+)</text>
        <dbReference type="Rhea" id="RHEA:50420"/>
        <dbReference type="Rhea" id="RHEA-COMP:9613"/>
        <dbReference type="Rhea" id="RHEA-COMP:9622"/>
        <dbReference type="Rhea" id="RHEA-COMP:12669"/>
        <dbReference type="Rhea" id="RHEA-COMP:12674"/>
        <dbReference type="ChEBI" id="CHEBI:15378"/>
        <dbReference type="ChEBI" id="CHEBI:64720"/>
        <dbReference type="ChEBI" id="CHEBI:78442"/>
        <dbReference type="ChEBI" id="CHEBI:78494"/>
        <dbReference type="ChEBI" id="CHEBI:133042"/>
        <dbReference type="EC" id="2.3.2.29"/>
    </reaction>
</comment>
<dbReference type="Pfam" id="PF04376">
    <property type="entry name" value="ATE_N"/>
    <property type="match status" value="1"/>
</dbReference>
<comment type="similarity">
    <text evidence="4">Belongs to the R-transferase family. Bpt subfamily.</text>
</comment>
<keyword evidence="3 4" id="KW-0012">Acyltransferase</keyword>
<evidence type="ECO:0000256" key="1">
    <source>
        <dbReference type="ARBA" id="ARBA00022490"/>
    </source>
</evidence>
<dbReference type="HAMAP" id="MF_00689">
    <property type="entry name" value="Bpt"/>
    <property type="match status" value="1"/>
</dbReference>
<dbReference type="NCBIfam" id="NF002341">
    <property type="entry name" value="PRK01305.1-1"/>
    <property type="match status" value="1"/>
</dbReference>
<dbReference type="GO" id="GO:0005737">
    <property type="term" value="C:cytoplasm"/>
    <property type="evidence" value="ECO:0007669"/>
    <property type="project" value="UniProtKB-SubCell"/>
</dbReference>
<feature type="domain" description="N-end rule aminoacyl transferase C-terminal" evidence="6">
    <location>
        <begin position="100"/>
        <end position="223"/>
    </location>
</feature>
<reference evidence="7" key="1">
    <citation type="journal article" date="2014" name="Int. J. Syst. Evol. Microbiol.">
        <title>Complete genome sequence of Corynebacterium casei LMG S-19264T (=DSM 44701T), isolated from a smear-ripened cheese.</title>
        <authorList>
            <consortium name="US DOE Joint Genome Institute (JGI-PGF)"/>
            <person name="Walter F."/>
            <person name="Albersmeier A."/>
            <person name="Kalinowski J."/>
            <person name="Ruckert C."/>
        </authorList>
    </citation>
    <scope>NUCLEOTIDE SEQUENCE</scope>
    <source>
        <strain evidence="7">KCTC 22164</strain>
    </source>
</reference>
<comment type="caution">
    <text evidence="7">The sequence shown here is derived from an EMBL/GenBank/DDBJ whole genome shotgun (WGS) entry which is preliminary data.</text>
</comment>
<dbReference type="InterPro" id="IPR007472">
    <property type="entry name" value="N-end_Aminoacyl_Trfase_C"/>
</dbReference>